<dbReference type="EMBL" id="JACBZX010000001">
    <property type="protein sequence ID" value="NYG38398.1"/>
    <property type="molecule type" value="Genomic_DNA"/>
</dbReference>
<name>A0A852X7K3_9MICO</name>
<proteinExistence type="predicted"/>
<dbReference type="RefSeq" id="WP_179463600.1">
    <property type="nucleotide sequence ID" value="NZ_JACBZX010000001.1"/>
</dbReference>
<feature type="transmembrane region" description="Helical" evidence="1">
    <location>
        <begin position="131"/>
        <end position="148"/>
    </location>
</feature>
<dbReference type="Proteomes" id="UP000592181">
    <property type="component" value="Unassembled WGS sequence"/>
</dbReference>
<dbReference type="AlphaFoldDB" id="A0A852X7K3"/>
<evidence type="ECO:0000256" key="1">
    <source>
        <dbReference type="SAM" id="Phobius"/>
    </source>
</evidence>
<dbReference type="InterPro" id="IPR049713">
    <property type="entry name" value="Pr6Pr-like"/>
</dbReference>
<comment type="caution">
    <text evidence="2">The sequence shown here is derived from an EMBL/GenBank/DDBJ whole genome shotgun (WGS) entry which is preliminary data.</text>
</comment>
<feature type="transmembrane region" description="Helical" evidence="1">
    <location>
        <begin position="64"/>
        <end position="84"/>
    </location>
</feature>
<evidence type="ECO:0008006" key="4">
    <source>
        <dbReference type="Google" id="ProtNLM"/>
    </source>
</evidence>
<sequence length="229" mass="24741">MSTDDPRPAGWARTAFAVDAVVAWTGVVLVLVVSGLGWFAEGPSEPGLYGSTTKGAAGRVVDSLSYFTIWSNIVVALSVTLLALAPARDSVLRRVLRLDGLLMITVTAVVYQLLLAPSMDIVGWSRLTDPIVHVITPVLTLLVWLAVGPRGWITWRLLPLALLIPLAWIVWMLGRGAVIDAYPYGFTNVTELGYGSVLVTLALVLVFALVVTVLLWGLDLALRRRGRAQ</sequence>
<feature type="transmembrane region" description="Helical" evidence="1">
    <location>
        <begin position="21"/>
        <end position="40"/>
    </location>
</feature>
<feature type="transmembrane region" description="Helical" evidence="1">
    <location>
        <begin position="96"/>
        <end position="119"/>
    </location>
</feature>
<keyword evidence="1" id="KW-0812">Transmembrane</keyword>
<dbReference type="NCBIfam" id="NF038065">
    <property type="entry name" value="Pr6Pr"/>
    <property type="match status" value="1"/>
</dbReference>
<accession>A0A852X7K3</accession>
<keyword evidence="1" id="KW-0472">Membrane</keyword>
<protein>
    <recommendedName>
        <fullName evidence="4">FAR-17a/AIG1-like protein</fullName>
    </recommendedName>
</protein>
<evidence type="ECO:0000313" key="2">
    <source>
        <dbReference type="EMBL" id="NYG38398.1"/>
    </source>
</evidence>
<feature type="transmembrane region" description="Helical" evidence="1">
    <location>
        <begin position="194"/>
        <end position="218"/>
    </location>
</feature>
<evidence type="ECO:0000313" key="3">
    <source>
        <dbReference type="Proteomes" id="UP000592181"/>
    </source>
</evidence>
<gene>
    <name evidence="2" type="ORF">BJY28_002867</name>
</gene>
<keyword evidence="1" id="KW-1133">Transmembrane helix</keyword>
<feature type="transmembrane region" description="Helical" evidence="1">
    <location>
        <begin position="155"/>
        <end position="174"/>
    </location>
</feature>
<reference evidence="2 3" key="1">
    <citation type="submission" date="2020-07" db="EMBL/GenBank/DDBJ databases">
        <title>Sequencing the genomes of 1000 actinobacteria strains.</title>
        <authorList>
            <person name="Klenk H.-P."/>
        </authorList>
    </citation>
    <scope>NUCLEOTIDE SEQUENCE [LARGE SCALE GENOMIC DNA]</scope>
    <source>
        <strain evidence="2 3">DSM 24723</strain>
    </source>
</reference>
<organism evidence="2 3">
    <name type="scientific">Janibacter alkaliphilus</name>
    <dbReference type="NCBI Taxonomy" id="1069963"/>
    <lineage>
        <taxon>Bacteria</taxon>
        <taxon>Bacillati</taxon>
        <taxon>Actinomycetota</taxon>
        <taxon>Actinomycetes</taxon>
        <taxon>Micrococcales</taxon>
        <taxon>Intrasporangiaceae</taxon>
        <taxon>Janibacter</taxon>
    </lineage>
</organism>
<keyword evidence="3" id="KW-1185">Reference proteome</keyword>